<dbReference type="InterPro" id="IPR051506">
    <property type="entry name" value="ATOS_Transcription_Regulators"/>
</dbReference>
<dbReference type="InterPro" id="IPR033473">
    <property type="entry name" value="Atos-like_C"/>
</dbReference>
<dbReference type="Pfam" id="PF13915">
    <property type="entry name" value="DUF4210"/>
    <property type="match status" value="1"/>
</dbReference>
<evidence type="ECO:0000259" key="2">
    <source>
        <dbReference type="SMART" id="SM01177"/>
    </source>
</evidence>
<dbReference type="SMART" id="SM01177">
    <property type="entry name" value="DUF4210"/>
    <property type="match status" value="1"/>
</dbReference>
<evidence type="ECO:0000313" key="4">
    <source>
        <dbReference type="Proteomes" id="UP000246740"/>
    </source>
</evidence>
<dbReference type="Proteomes" id="UP000246740">
    <property type="component" value="Unassembled WGS sequence"/>
</dbReference>
<dbReference type="InterPro" id="IPR025261">
    <property type="entry name" value="Atos-like_cons_dom"/>
</dbReference>
<evidence type="ECO:0000256" key="1">
    <source>
        <dbReference type="SAM" id="MobiDB-lite"/>
    </source>
</evidence>
<feature type="region of interest" description="Disordered" evidence="1">
    <location>
        <begin position="548"/>
        <end position="581"/>
    </location>
</feature>
<keyword evidence="4" id="KW-1185">Reference proteome</keyword>
<proteinExistence type="predicted"/>
<feature type="region of interest" description="Disordered" evidence="1">
    <location>
        <begin position="727"/>
        <end position="788"/>
    </location>
</feature>
<feature type="region of interest" description="Disordered" evidence="1">
    <location>
        <begin position="635"/>
        <end position="675"/>
    </location>
</feature>
<feature type="region of interest" description="Disordered" evidence="1">
    <location>
        <begin position="1"/>
        <end position="86"/>
    </location>
</feature>
<name>A0A317XG33_9BASI</name>
<feature type="domain" description="Atos-like conserved" evidence="2">
    <location>
        <begin position="139"/>
        <end position="219"/>
    </location>
</feature>
<feature type="compositionally biased region" description="Polar residues" evidence="1">
    <location>
        <begin position="62"/>
        <end position="72"/>
    </location>
</feature>
<protein>
    <recommendedName>
        <fullName evidence="2">Atos-like conserved domain-containing protein</fullName>
    </recommendedName>
</protein>
<dbReference type="PANTHER" id="PTHR13199">
    <property type="entry name" value="GH03947P"/>
    <property type="match status" value="1"/>
</dbReference>
<accession>A0A317XG33</accession>
<feature type="region of interest" description="Disordered" evidence="1">
    <location>
        <begin position="479"/>
        <end position="513"/>
    </location>
</feature>
<organism evidence="3 4">
    <name type="scientific">Testicularia cyperi</name>
    <dbReference type="NCBI Taxonomy" id="1882483"/>
    <lineage>
        <taxon>Eukaryota</taxon>
        <taxon>Fungi</taxon>
        <taxon>Dikarya</taxon>
        <taxon>Basidiomycota</taxon>
        <taxon>Ustilaginomycotina</taxon>
        <taxon>Ustilaginomycetes</taxon>
        <taxon>Ustilaginales</taxon>
        <taxon>Anthracoideaceae</taxon>
        <taxon>Testicularia</taxon>
    </lineage>
</organism>
<dbReference type="PANTHER" id="PTHR13199:SF11">
    <property type="entry name" value="PROTEIN ATOSSA"/>
    <property type="match status" value="1"/>
</dbReference>
<dbReference type="Pfam" id="PF13889">
    <property type="entry name" value="Chromosome_seg"/>
    <property type="match status" value="1"/>
</dbReference>
<gene>
    <name evidence="3" type="ORF">BCV70DRAFT_69037</name>
</gene>
<feature type="region of interest" description="Disordered" evidence="1">
    <location>
        <begin position="307"/>
        <end position="334"/>
    </location>
</feature>
<feature type="compositionally biased region" description="Polar residues" evidence="1">
    <location>
        <begin position="1"/>
        <end position="13"/>
    </location>
</feature>
<sequence>MTFYSAFQHSPAKSPTGKARPEVLPKSSLSPDTPPPPPSAWAFASPRPRDSRYGGIGAARVQPTSPLASQASVPRRASGPAKISQPCYGPFDSPVADGFDGTATSPTSWSASYSRSTGRRRSSVNAWSTHSTTPNFGSLVGSFQESLLRGSMSMPASKPLTFEAELGVLGMGRCKPSLRCPPHLHISFPAHFYNIHSSGSTVVASEASASAAALGSPYVGTIDLENHFYDRLLAHRMQSLGNLGSDTESADLPSFPGYPVPPKGQVQLVIKYPEHNAVKLFLVPYDLTDMPVGSKTFIRQKSVLVTPGPDSSITEAPAEPGESAARRGSFTSQARAGPREALRFAVHLQFCCPPVTTRRRQHSAAGFEGADNQRFKRQSDPASVKSQKPAKASPKIFLHKSIRVVFAARALDSSEKLVDHIETPGTGSERFALYAGPDEDWADLLHSVKAQPSQSVDVSRLHDTQAGLGIAIHSPMPGFVGAKPAQPSLDGDDIDQVGPGYVPNSDPDGEKWSDETHARVLDRSQPDLSGASPSGSQDLSVDAVNPLAGQRTQSHTERASNWPESVRPPSALSVSLQDHRQDHRDLRLVETTFAQNRQPGTMRALVPTRVAEEKQLVLFRPLMPLLDPAGGPLTETNMGAGAGAGVDTSAAPPSHDSRKVVSSSSRMRAPSVAELSRPKVQAILATADFEEIPSDSASQSPVSLATARGKAVAGSTRPSLLRKLSEQFARSHSPSPTSSPRLQPIGKTRGGSVVPHPSVRLGNMEQGGHQKDCDAEPRCSGESAGVLR</sequence>
<dbReference type="OrthoDB" id="8625101at2759"/>
<dbReference type="EMBL" id="KZ819212">
    <property type="protein sequence ID" value="PWY97289.1"/>
    <property type="molecule type" value="Genomic_DNA"/>
</dbReference>
<reference evidence="3 4" key="1">
    <citation type="journal article" date="2018" name="Mol. Biol. Evol.">
        <title>Broad Genomic Sampling Reveals a Smut Pathogenic Ancestry of the Fungal Clade Ustilaginomycotina.</title>
        <authorList>
            <person name="Kijpornyongpan T."/>
            <person name="Mondo S.J."/>
            <person name="Barry K."/>
            <person name="Sandor L."/>
            <person name="Lee J."/>
            <person name="Lipzen A."/>
            <person name="Pangilinan J."/>
            <person name="LaButti K."/>
            <person name="Hainaut M."/>
            <person name="Henrissat B."/>
            <person name="Grigoriev I.V."/>
            <person name="Spatafora J.W."/>
            <person name="Aime M.C."/>
        </authorList>
    </citation>
    <scope>NUCLEOTIDE SEQUENCE [LARGE SCALE GENOMIC DNA]</scope>
    <source>
        <strain evidence="3 4">MCA 3645</strain>
    </source>
</reference>
<feature type="region of interest" description="Disordered" evidence="1">
    <location>
        <begin position="362"/>
        <end position="391"/>
    </location>
</feature>
<evidence type="ECO:0000313" key="3">
    <source>
        <dbReference type="EMBL" id="PWY97289.1"/>
    </source>
</evidence>
<dbReference type="InParanoid" id="A0A317XG33"/>
<feature type="compositionally biased region" description="Basic and acidic residues" evidence="1">
    <location>
        <begin position="768"/>
        <end position="779"/>
    </location>
</feature>
<feature type="compositionally biased region" description="Low complexity" evidence="1">
    <location>
        <begin position="731"/>
        <end position="740"/>
    </location>
</feature>
<dbReference type="AlphaFoldDB" id="A0A317XG33"/>